<evidence type="ECO:0000259" key="7">
    <source>
        <dbReference type="PROSITE" id="PS51666"/>
    </source>
</evidence>
<reference evidence="9 10" key="1">
    <citation type="journal article" date="2023" name="G3 (Bethesda)">
        <title>A chromosome-length genome assembly and annotation of blackberry (Rubus argutus, cv. 'Hillquist').</title>
        <authorList>
            <person name="Bruna T."/>
            <person name="Aryal R."/>
            <person name="Dudchenko O."/>
            <person name="Sargent D.J."/>
            <person name="Mead D."/>
            <person name="Buti M."/>
            <person name="Cavallini A."/>
            <person name="Hytonen T."/>
            <person name="Andres J."/>
            <person name="Pham M."/>
            <person name="Weisz D."/>
            <person name="Mascagni F."/>
            <person name="Usai G."/>
            <person name="Natali L."/>
            <person name="Bassil N."/>
            <person name="Fernandez G.E."/>
            <person name="Lomsadze A."/>
            <person name="Armour M."/>
            <person name="Olukolu B."/>
            <person name="Poorten T."/>
            <person name="Britton C."/>
            <person name="Davik J."/>
            <person name="Ashrafi H."/>
            <person name="Aiden E.L."/>
            <person name="Borodovsky M."/>
            <person name="Worthington M."/>
        </authorList>
    </citation>
    <scope>NUCLEOTIDE SEQUENCE [LARGE SCALE GENOMIC DNA]</scope>
    <source>
        <strain evidence="9">PI 553951</strain>
    </source>
</reference>
<name>A0AAW1YAZ9_RUBAR</name>
<accession>A0AAW1YAZ9</accession>
<evidence type="ECO:0000256" key="2">
    <source>
        <dbReference type="ARBA" id="ARBA00008122"/>
    </source>
</evidence>
<dbReference type="InterPro" id="IPR014978">
    <property type="entry name" value="Gln-Leu-Gln_QLQ"/>
</dbReference>
<dbReference type="GO" id="GO:0005524">
    <property type="term" value="F:ATP binding"/>
    <property type="evidence" value="ECO:0007669"/>
    <property type="project" value="UniProtKB-UniRule"/>
</dbReference>
<evidence type="ECO:0000256" key="6">
    <source>
        <dbReference type="SAM" id="MobiDB-lite"/>
    </source>
</evidence>
<dbReference type="SMART" id="SM00951">
    <property type="entry name" value="QLQ"/>
    <property type="match status" value="1"/>
</dbReference>
<feature type="region of interest" description="Disordered" evidence="6">
    <location>
        <begin position="16"/>
        <end position="60"/>
    </location>
</feature>
<dbReference type="Pfam" id="PF08879">
    <property type="entry name" value="WRC"/>
    <property type="match status" value="1"/>
</dbReference>
<protein>
    <recommendedName>
        <fullName evidence="5">Growth-regulating factor</fullName>
    </recommendedName>
</protein>
<dbReference type="InterPro" id="IPR014977">
    <property type="entry name" value="WRC_dom"/>
</dbReference>
<organism evidence="9 10">
    <name type="scientific">Rubus argutus</name>
    <name type="common">Southern blackberry</name>
    <dbReference type="NCBI Taxonomy" id="59490"/>
    <lineage>
        <taxon>Eukaryota</taxon>
        <taxon>Viridiplantae</taxon>
        <taxon>Streptophyta</taxon>
        <taxon>Embryophyta</taxon>
        <taxon>Tracheophyta</taxon>
        <taxon>Spermatophyta</taxon>
        <taxon>Magnoliopsida</taxon>
        <taxon>eudicotyledons</taxon>
        <taxon>Gunneridae</taxon>
        <taxon>Pentapetalae</taxon>
        <taxon>rosids</taxon>
        <taxon>fabids</taxon>
        <taxon>Rosales</taxon>
        <taxon>Rosaceae</taxon>
        <taxon>Rosoideae</taxon>
        <taxon>Rosoideae incertae sedis</taxon>
        <taxon>Rubus</taxon>
    </lineage>
</organism>
<dbReference type="InterPro" id="IPR031137">
    <property type="entry name" value="GRF"/>
</dbReference>
<proteinExistence type="inferred from homology"/>
<dbReference type="GO" id="GO:0005634">
    <property type="term" value="C:nucleus"/>
    <property type="evidence" value="ECO:0007669"/>
    <property type="project" value="UniProtKB-SubCell"/>
</dbReference>
<dbReference type="PANTHER" id="PTHR31602:SF51">
    <property type="entry name" value="GROWTH-REGULATING FACTOR"/>
    <property type="match status" value="1"/>
</dbReference>
<dbReference type="GO" id="GO:0006355">
    <property type="term" value="P:regulation of DNA-templated transcription"/>
    <property type="evidence" value="ECO:0007669"/>
    <property type="project" value="InterPro"/>
</dbReference>
<evidence type="ECO:0000259" key="8">
    <source>
        <dbReference type="PROSITE" id="PS51667"/>
    </source>
</evidence>
<evidence type="ECO:0000256" key="1">
    <source>
        <dbReference type="ARBA" id="ARBA00004123"/>
    </source>
</evidence>
<feature type="region of interest" description="Disordered" evidence="6">
    <location>
        <begin position="544"/>
        <end position="565"/>
    </location>
</feature>
<feature type="compositionally biased region" description="Polar residues" evidence="6">
    <location>
        <begin position="251"/>
        <end position="266"/>
    </location>
</feature>
<evidence type="ECO:0000256" key="3">
    <source>
        <dbReference type="ARBA" id="ARBA00023242"/>
    </source>
</evidence>
<keyword evidence="3 4" id="KW-0539">Nucleus</keyword>
<comment type="caution">
    <text evidence="9">The sequence shown here is derived from an EMBL/GenBank/DDBJ whole genome shotgun (WGS) entry which is preliminary data.</text>
</comment>
<sequence length="578" mass="62761">MDFGVVGLDGFGGSDIGFATSDQETKNKRYGSGFHKQESSGTVDQEDWRRSKQAKSDDFSAPKTMLQLNTGLMRTNSTHFSDGQQLLSFSSSPKSEAQNATLPSYFQQAVSAYNRNSGNNIGSLNGATVHWTIAGARGPFTPSQWMELEHQALIYKYITANVPIPSNLLIPIKKALDSAGLFSTGLLRSNTLGWGSIHLGYSNSTDPEPGRCRRTDGKKWRCWRDAVPDQKYCERHINRGRHRSRKPVEGQTGQSVAGTPATTTSKKLMPGGGGSSSLAIANQQLKSLQPPAASDSSAATQMSRMFMNKESPGERMQHTPDISMLSKENAFLIQKQKLGYEESSRSEFGLVTSDALLNPSQKRSSNSLMSCGNFGGSSQNLTVRETDSQHPFRHFIDDWPKNPADRPAVVSWPEQLNMQSDRTQLSISIPKAASSDFIPSTSSTNNEKLTLSPLRMSHELDSVPMGLGISSSIEQHTKQANWIPITWEPSLGGPLGEVLHHTNINAAECKKSSVLNLMSGGWDNNSPSSLGSSPTGVLQRTAFGSVSNSSAGSSPRAENKNTHEGASLCNERLMFPAL</sequence>
<dbReference type="PANTHER" id="PTHR31602">
    <property type="entry name" value="GROWTH-REGULATING FACTOR 5"/>
    <property type="match status" value="1"/>
</dbReference>
<dbReference type="Proteomes" id="UP001457282">
    <property type="component" value="Unassembled WGS sequence"/>
</dbReference>
<keyword evidence="5" id="KW-0805">Transcription regulation</keyword>
<keyword evidence="10" id="KW-1185">Reference proteome</keyword>
<comment type="subcellular location">
    <subcellularLocation>
        <location evidence="1 4 5">Nucleus</location>
    </subcellularLocation>
</comment>
<dbReference type="PROSITE" id="PS51666">
    <property type="entry name" value="QLQ"/>
    <property type="match status" value="1"/>
</dbReference>
<keyword evidence="5" id="KW-0010">Activator</keyword>
<feature type="region of interest" description="Disordered" evidence="6">
    <location>
        <begin position="234"/>
        <end position="278"/>
    </location>
</feature>
<keyword evidence="5" id="KW-0804">Transcription</keyword>
<dbReference type="EMBL" id="JBEDUW010000002">
    <property type="protein sequence ID" value="KAK9946351.1"/>
    <property type="molecule type" value="Genomic_DNA"/>
</dbReference>
<dbReference type="PROSITE" id="PS51667">
    <property type="entry name" value="WRC"/>
    <property type="match status" value="1"/>
</dbReference>
<dbReference type="GO" id="GO:0006351">
    <property type="term" value="P:DNA-templated transcription"/>
    <property type="evidence" value="ECO:0007669"/>
    <property type="project" value="UniProtKB-UniRule"/>
</dbReference>
<dbReference type="Pfam" id="PF08880">
    <property type="entry name" value="QLQ"/>
    <property type="match status" value="1"/>
</dbReference>
<evidence type="ECO:0000256" key="4">
    <source>
        <dbReference type="PROSITE-ProRule" id="PRU01002"/>
    </source>
</evidence>
<comment type="similarity">
    <text evidence="2 5">Belongs to the GRF family.</text>
</comment>
<comment type="function">
    <text evidence="5">Transcription activator.</text>
</comment>
<feature type="compositionally biased region" description="Basic and acidic residues" evidence="6">
    <location>
        <begin position="46"/>
        <end position="60"/>
    </location>
</feature>
<evidence type="ECO:0000313" key="10">
    <source>
        <dbReference type="Proteomes" id="UP001457282"/>
    </source>
</evidence>
<dbReference type="AlphaFoldDB" id="A0AAW1YAZ9"/>
<evidence type="ECO:0000313" key="9">
    <source>
        <dbReference type="EMBL" id="KAK9946351.1"/>
    </source>
</evidence>
<feature type="domain" description="QLQ" evidence="7">
    <location>
        <begin position="139"/>
        <end position="174"/>
    </location>
</feature>
<feature type="short sequence motif" description="Bipartite nuclear localization signal" evidence="4">
    <location>
        <begin position="211"/>
        <end position="221"/>
    </location>
</feature>
<gene>
    <name evidence="9" type="ORF">M0R45_011820</name>
</gene>
<comment type="domain">
    <text evidence="5">The QLQ domain and WRC domain may be involved in protein-protein interaction and DNA-binding, respectively.</text>
</comment>
<feature type="compositionally biased region" description="Low complexity" evidence="6">
    <location>
        <begin position="545"/>
        <end position="554"/>
    </location>
</feature>
<dbReference type="GO" id="GO:0099402">
    <property type="term" value="P:plant organ development"/>
    <property type="evidence" value="ECO:0007669"/>
    <property type="project" value="UniProtKB-ARBA"/>
</dbReference>
<feature type="domain" description="WRC" evidence="8">
    <location>
        <begin position="206"/>
        <end position="250"/>
    </location>
</feature>
<feature type="short sequence motif" description="Bipartite nuclear localization signal" evidence="4">
    <location>
        <begin position="239"/>
        <end position="246"/>
    </location>
</feature>
<evidence type="ECO:0000256" key="5">
    <source>
        <dbReference type="RuleBase" id="RU367127"/>
    </source>
</evidence>